<dbReference type="InterPro" id="IPR050624">
    <property type="entry name" value="HTH-type_Tx_Regulator"/>
</dbReference>
<sequence>MKKGEKRKKELLKIAYDMFITQGYENTSVDEIIEKAQIAKGTYYYHFQSKEQMLEEVIDMMIASETEMAEQVIGMDIPVPQKIVMIITSVKPTEAEQPIKNALFQPDNVLMHHKVRKKLINVITPILSEVIKEGVNEGIFECDNIPERVKMLLILSDGTFNEGTFSEQDISVFIDMTEKLLGAEKGTMGFIYDLIDKSDMEAAE</sequence>
<proteinExistence type="predicted"/>
<evidence type="ECO:0000256" key="2">
    <source>
        <dbReference type="PROSITE-ProRule" id="PRU00335"/>
    </source>
</evidence>
<feature type="DNA-binding region" description="H-T-H motif" evidence="2">
    <location>
        <begin position="28"/>
        <end position="47"/>
    </location>
</feature>
<dbReference type="PROSITE" id="PS50977">
    <property type="entry name" value="HTH_TETR_2"/>
    <property type="match status" value="1"/>
</dbReference>
<dbReference type="Pfam" id="PF00440">
    <property type="entry name" value="TetR_N"/>
    <property type="match status" value="1"/>
</dbReference>
<evidence type="ECO:0000259" key="3">
    <source>
        <dbReference type="PROSITE" id="PS50977"/>
    </source>
</evidence>
<reference evidence="4" key="1">
    <citation type="submission" date="2019-04" db="EMBL/GenBank/DDBJ databases">
        <title>Evolution of Biomass-Degrading Anaerobic Consortia Revealed by Metagenomics.</title>
        <authorList>
            <person name="Peng X."/>
        </authorList>
    </citation>
    <scope>NUCLEOTIDE SEQUENCE</scope>
    <source>
        <strain evidence="4">SIG18</strain>
    </source>
</reference>
<feature type="domain" description="HTH tetR-type" evidence="3">
    <location>
        <begin position="5"/>
        <end position="65"/>
    </location>
</feature>
<name>A0A8T3VCW6_9EURY</name>
<comment type="caution">
    <text evidence="4">The sequence shown here is derived from an EMBL/GenBank/DDBJ whole genome shotgun (WGS) entry which is preliminary data.</text>
</comment>
<dbReference type="PANTHER" id="PTHR43479:SF11">
    <property type="entry name" value="ACREF_ENVCD OPERON REPRESSOR-RELATED"/>
    <property type="match status" value="1"/>
</dbReference>
<dbReference type="SUPFAM" id="SSF46689">
    <property type="entry name" value="Homeodomain-like"/>
    <property type="match status" value="1"/>
</dbReference>
<dbReference type="Proteomes" id="UP000783037">
    <property type="component" value="Unassembled WGS sequence"/>
</dbReference>
<dbReference type="PRINTS" id="PR00455">
    <property type="entry name" value="HTHTETR"/>
</dbReference>
<dbReference type="RefSeq" id="WP_303738300.1">
    <property type="nucleotide sequence ID" value="NZ_SUTK01000005.1"/>
</dbReference>
<accession>A0A8T3VCW6</accession>
<gene>
    <name evidence="4" type="ORF">E7Z79_01935</name>
</gene>
<dbReference type="EMBL" id="SUTK01000005">
    <property type="protein sequence ID" value="MBE6501185.1"/>
    <property type="molecule type" value="Genomic_DNA"/>
</dbReference>
<evidence type="ECO:0000256" key="1">
    <source>
        <dbReference type="ARBA" id="ARBA00023125"/>
    </source>
</evidence>
<dbReference type="Gene3D" id="1.10.357.10">
    <property type="entry name" value="Tetracycline Repressor, domain 2"/>
    <property type="match status" value="1"/>
</dbReference>
<dbReference type="GO" id="GO:0003677">
    <property type="term" value="F:DNA binding"/>
    <property type="evidence" value="ECO:0007669"/>
    <property type="project" value="UniProtKB-UniRule"/>
</dbReference>
<dbReference type="InterPro" id="IPR001647">
    <property type="entry name" value="HTH_TetR"/>
</dbReference>
<protein>
    <submittedName>
        <fullName evidence="4">TetR/AcrR family transcriptional regulator</fullName>
    </submittedName>
</protein>
<evidence type="ECO:0000313" key="4">
    <source>
        <dbReference type="EMBL" id="MBE6501185.1"/>
    </source>
</evidence>
<dbReference type="InterPro" id="IPR009057">
    <property type="entry name" value="Homeodomain-like_sf"/>
</dbReference>
<organism evidence="4 5">
    <name type="scientific">Methanobrevibacter thaueri</name>
    <dbReference type="NCBI Taxonomy" id="190975"/>
    <lineage>
        <taxon>Archaea</taxon>
        <taxon>Methanobacteriati</taxon>
        <taxon>Methanobacteriota</taxon>
        <taxon>Methanomada group</taxon>
        <taxon>Methanobacteria</taxon>
        <taxon>Methanobacteriales</taxon>
        <taxon>Methanobacteriaceae</taxon>
        <taxon>Methanobrevibacter</taxon>
    </lineage>
</organism>
<dbReference type="AlphaFoldDB" id="A0A8T3VCW6"/>
<evidence type="ECO:0000313" key="5">
    <source>
        <dbReference type="Proteomes" id="UP000783037"/>
    </source>
</evidence>
<dbReference type="PANTHER" id="PTHR43479">
    <property type="entry name" value="ACREF/ENVCD OPERON REPRESSOR-RELATED"/>
    <property type="match status" value="1"/>
</dbReference>
<keyword evidence="1 2" id="KW-0238">DNA-binding</keyword>